<evidence type="ECO:0000256" key="14">
    <source>
        <dbReference type="RuleBase" id="RU000461"/>
    </source>
</evidence>
<evidence type="ECO:0000256" key="4">
    <source>
        <dbReference type="ARBA" id="ARBA00010617"/>
    </source>
</evidence>
<dbReference type="InterPro" id="IPR050476">
    <property type="entry name" value="Insect_CytP450_Detox"/>
</dbReference>
<dbReference type="InterPro" id="IPR001128">
    <property type="entry name" value="Cyt_P450"/>
</dbReference>
<keyword evidence="6 13" id="KW-0479">Metal-binding</keyword>
<evidence type="ECO:0008006" key="17">
    <source>
        <dbReference type="Google" id="ProtNLM"/>
    </source>
</evidence>
<dbReference type="AlphaFoldDB" id="A0ABD2N571"/>
<proteinExistence type="inferred from homology"/>
<keyword evidence="9 14" id="KW-0560">Oxidoreductase</keyword>
<evidence type="ECO:0000256" key="8">
    <source>
        <dbReference type="ARBA" id="ARBA00022848"/>
    </source>
</evidence>
<evidence type="ECO:0000256" key="2">
    <source>
        <dbReference type="ARBA" id="ARBA00004174"/>
    </source>
</evidence>
<feature type="binding site" description="axial binding residue" evidence="13">
    <location>
        <position position="468"/>
    </location>
    <ligand>
        <name>heme</name>
        <dbReference type="ChEBI" id="CHEBI:30413"/>
    </ligand>
    <ligandPart>
        <name>Fe</name>
        <dbReference type="ChEBI" id="CHEBI:18248"/>
    </ligandPart>
</feature>
<dbReference type="CDD" id="cd11056">
    <property type="entry name" value="CYP6-like"/>
    <property type="match status" value="1"/>
</dbReference>
<comment type="subcellular location">
    <subcellularLocation>
        <location evidence="3">Endoplasmic reticulum membrane</location>
        <topology evidence="3">Peripheral membrane protein</topology>
    </subcellularLocation>
    <subcellularLocation>
        <location evidence="2">Microsome membrane</location>
        <topology evidence="2">Peripheral membrane protein</topology>
    </subcellularLocation>
</comment>
<evidence type="ECO:0000256" key="9">
    <source>
        <dbReference type="ARBA" id="ARBA00023002"/>
    </source>
</evidence>
<keyword evidence="7" id="KW-0256">Endoplasmic reticulum</keyword>
<evidence type="ECO:0000313" key="16">
    <source>
        <dbReference type="Proteomes" id="UP001516400"/>
    </source>
</evidence>
<dbReference type="GO" id="GO:0005789">
    <property type="term" value="C:endoplasmic reticulum membrane"/>
    <property type="evidence" value="ECO:0007669"/>
    <property type="project" value="UniProtKB-SubCell"/>
</dbReference>
<dbReference type="GO" id="GO:0004497">
    <property type="term" value="F:monooxygenase activity"/>
    <property type="evidence" value="ECO:0007669"/>
    <property type="project" value="UniProtKB-KW"/>
</dbReference>
<evidence type="ECO:0000256" key="6">
    <source>
        <dbReference type="ARBA" id="ARBA00022723"/>
    </source>
</evidence>
<dbReference type="SUPFAM" id="SSF48264">
    <property type="entry name" value="Cytochrome P450"/>
    <property type="match status" value="1"/>
</dbReference>
<dbReference type="PROSITE" id="PS00086">
    <property type="entry name" value="CYTOCHROME_P450"/>
    <property type="match status" value="1"/>
</dbReference>
<evidence type="ECO:0000256" key="3">
    <source>
        <dbReference type="ARBA" id="ARBA00004406"/>
    </source>
</evidence>
<comment type="caution">
    <text evidence="15">The sequence shown here is derived from an EMBL/GenBank/DDBJ whole genome shotgun (WGS) entry which is preliminary data.</text>
</comment>
<dbReference type="Gene3D" id="1.10.630.10">
    <property type="entry name" value="Cytochrome P450"/>
    <property type="match status" value="1"/>
</dbReference>
<dbReference type="InterPro" id="IPR002401">
    <property type="entry name" value="Cyt_P450_E_grp-I"/>
</dbReference>
<name>A0ABD2N571_9CUCU</name>
<evidence type="ECO:0000256" key="13">
    <source>
        <dbReference type="PIRSR" id="PIRSR602401-1"/>
    </source>
</evidence>
<evidence type="ECO:0000256" key="7">
    <source>
        <dbReference type="ARBA" id="ARBA00022824"/>
    </source>
</evidence>
<dbReference type="PANTHER" id="PTHR24292:SF54">
    <property type="entry name" value="CYP9F3-RELATED"/>
    <property type="match status" value="1"/>
</dbReference>
<reference evidence="15 16" key="1">
    <citation type="journal article" date="2021" name="BMC Biol.">
        <title>Horizontally acquired antibacterial genes associated with adaptive radiation of ladybird beetles.</title>
        <authorList>
            <person name="Li H.S."/>
            <person name="Tang X.F."/>
            <person name="Huang Y.H."/>
            <person name="Xu Z.Y."/>
            <person name="Chen M.L."/>
            <person name="Du X.Y."/>
            <person name="Qiu B.Y."/>
            <person name="Chen P.T."/>
            <person name="Zhang W."/>
            <person name="Slipinski A."/>
            <person name="Escalona H.E."/>
            <person name="Waterhouse R.M."/>
            <person name="Zwick A."/>
            <person name="Pang H."/>
        </authorList>
    </citation>
    <scope>NUCLEOTIDE SEQUENCE [LARGE SCALE GENOMIC DNA]</scope>
    <source>
        <strain evidence="15">SYSU2018</strain>
    </source>
</reference>
<evidence type="ECO:0000256" key="11">
    <source>
        <dbReference type="ARBA" id="ARBA00023033"/>
    </source>
</evidence>
<dbReference type="PRINTS" id="PR00463">
    <property type="entry name" value="EP450I"/>
</dbReference>
<dbReference type="Proteomes" id="UP001516400">
    <property type="component" value="Unassembled WGS sequence"/>
</dbReference>
<evidence type="ECO:0000256" key="5">
    <source>
        <dbReference type="ARBA" id="ARBA00022617"/>
    </source>
</evidence>
<evidence type="ECO:0000256" key="12">
    <source>
        <dbReference type="ARBA" id="ARBA00023136"/>
    </source>
</evidence>
<sequence>MLAVLLLIGVFSLLYFLVTKPFKYWDHKNVPTGKIWPLIKENILVMFGKTSIVELIKKIYNNVEGVRYIGIYQLNTPILVLKSPEIIKQICVKDFDHFLDHGVMFAGDSSNLFSRNLLVLKGQHWKNMRATLSPSFTSSKMKSMFVLICNIAEIYAQHYVNKKDKIIEIDFKDILARYTNDVIANTAFGIQVDSLTDRENEFYVMGRDSTNFSKPWRKFTIFIFQAFPSIAKLLGLKILPDKVNDFFLNLVQDTIRMREEQNIKRPDMLGLLMEARKGQGKEFQTEKIEEASFAAVKEHLEENYTKLDLTDFDIASQVFVFFFAGFETVSTAMCFMAHELAINADVQRRLIEEIDENKPASGAPSYEIIANMEYLDMVVSETLRKWPINIATDRVVTKPYTIDPELPSEQPLHLEPNQNVMIPIFAIRWDPQNYENPEKFDPERFSSENRKNIDPYIYIPFGVGPRNCIGSRFALLEMKAVFFYLLSYFEIVPVEKTNVPIKISKSNITLTSENGFPLGLKRRNQ</sequence>
<gene>
    <name evidence="15" type="ORF">HHI36_015316</name>
</gene>
<evidence type="ECO:0000313" key="15">
    <source>
        <dbReference type="EMBL" id="KAL3273891.1"/>
    </source>
</evidence>
<accession>A0ABD2N571</accession>
<organism evidence="15 16">
    <name type="scientific">Cryptolaemus montrouzieri</name>
    <dbReference type="NCBI Taxonomy" id="559131"/>
    <lineage>
        <taxon>Eukaryota</taxon>
        <taxon>Metazoa</taxon>
        <taxon>Ecdysozoa</taxon>
        <taxon>Arthropoda</taxon>
        <taxon>Hexapoda</taxon>
        <taxon>Insecta</taxon>
        <taxon>Pterygota</taxon>
        <taxon>Neoptera</taxon>
        <taxon>Endopterygota</taxon>
        <taxon>Coleoptera</taxon>
        <taxon>Polyphaga</taxon>
        <taxon>Cucujiformia</taxon>
        <taxon>Coccinelloidea</taxon>
        <taxon>Coccinellidae</taxon>
        <taxon>Scymninae</taxon>
        <taxon>Scymnini</taxon>
        <taxon>Cryptolaemus</taxon>
    </lineage>
</organism>
<dbReference type="EMBL" id="JABFTP020000062">
    <property type="protein sequence ID" value="KAL3273891.1"/>
    <property type="molecule type" value="Genomic_DNA"/>
</dbReference>
<evidence type="ECO:0000256" key="1">
    <source>
        <dbReference type="ARBA" id="ARBA00001971"/>
    </source>
</evidence>
<keyword evidence="11 14" id="KW-0503">Monooxygenase</keyword>
<comment type="cofactor">
    <cofactor evidence="1 13">
        <name>heme</name>
        <dbReference type="ChEBI" id="CHEBI:30413"/>
    </cofactor>
</comment>
<dbReference type="FunFam" id="1.10.630.10:FF:000042">
    <property type="entry name" value="Cytochrome P450"/>
    <property type="match status" value="1"/>
</dbReference>
<dbReference type="PANTHER" id="PTHR24292">
    <property type="entry name" value="CYTOCHROME P450"/>
    <property type="match status" value="1"/>
</dbReference>
<dbReference type="InterPro" id="IPR017972">
    <property type="entry name" value="Cyt_P450_CS"/>
</dbReference>
<keyword evidence="12" id="KW-0472">Membrane</keyword>
<comment type="similarity">
    <text evidence="4 14">Belongs to the cytochrome P450 family.</text>
</comment>
<dbReference type="Pfam" id="PF00067">
    <property type="entry name" value="p450"/>
    <property type="match status" value="1"/>
</dbReference>
<evidence type="ECO:0000256" key="10">
    <source>
        <dbReference type="ARBA" id="ARBA00023004"/>
    </source>
</evidence>
<keyword evidence="8" id="KW-0492">Microsome</keyword>
<dbReference type="GO" id="GO:0046872">
    <property type="term" value="F:metal ion binding"/>
    <property type="evidence" value="ECO:0007669"/>
    <property type="project" value="UniProtKB-KW"/>
</dbReference>
<dbReference type="PRINTS" id="PR00385">
    <property type="entry name" value="P450"/>
</dbReference>
<protein>
    <recommendedName>
        <fullName evidence="17">Cytochrome P450</fullName>
    </recommendedName>
</protein>
<keyword evidence="10 13" id="KW-0408">Iron</keyword>
<keyword evidence="16" id="KW-1185">Reference proteome</keyword>
<dbReference type="InterPro" id="IPR036396">
    <property type="entry name" value="Cyt_P450_sf"/>
</dbReference>
<keyword evidence="5 13" id="KW-0349">Heme</keyword>